<organism evidence="1 2">
    <name type="scientific">Ralstonia phage BOESR1</name>
    <dbReference type="NCBI Taxonomy" id="3034917"/>
    <lineage>
        <taxon>Viruses</taxon>
        <taxon>Duplodnaviria</taxon>
        <taxon>Heunggongvirae</taxon>
        <taxon>Uroviricota</taxon>
        <taxon>Caudoviricetes</taxon>
        <taxon>Autographivirales</taxon>
        <taxon>Autographivirales incertae sedis</taxon>
        <taxon>Boesrvirus</taxon>
        <taxon>Boesrvirus BOESR1</taxon>
    </lineage>
</organism>
<dbReference type="EMBL" id="OR367448">
    <property type="protein sequence ID" value="WLW40606.1"/>
    <property type="molecule type" value="Genomic_DNA"/>
</dbReference>
<evidence type="ECO:0000313" key="2">
    <source>
        <dbReference type="Proteomes" id="UP001182455"/>
    </source>
</evidence>
<keyword evidence="2" id="KW-1185">Reference proteome</keyword>
<sequence>MIEKLKGILIDDWKRAWKFLTVWLAGALVAIDSAHDSLPLVKEYLPDGWVKYIAAAIIVARLIKQAREKV</sequence>
<evidence type="ECO:0000313" key="1">
    <source>
        <dbReference type="EMBL" id="WLW40606.1"/>
    </source>
</evidence>
<dbReference type="Proteomes" id="UP001182455">
    <property type="component" value="Segment"/>
</dbReference>
<proteinExistence type="predicted"/>
<reference evidence="1" key="1">
    <citation type="submission" date="2023-07" db="EMBL/GenBank/DDBJ databases">
        <title>First report of Ralstonia pseudosolanacearum infecting Boesenbergia rotunda from Thailand.</title>
        <authorList>
            <person name="Carroll S."/>
            <person name="McGreig S."/>
            <person name="Bryning A."/>
            <person name="Vicente J.G."/>
            <person name="Aspin A."/>
        </authorList>
    </citation>
    <scope>NUCLEOTIDE SEQUENCE</scope>
</reference>
<gene>
    <name evidence="1" type="ORF">HIBIKMCM_00039</name>
</gene>
<dbReference type="Pfam" id="PF25612">
    <property type="entry name" value="DUF7940"/>
    <property type="match status" value="1"/>
</dbReference>
<accession>A0AA50IHG9</accession>
<name>A0AA50IHG9_9CAUD</name>
<protein>
    <submittedName>
        <fullName evidence="1">Holin</fullName>
    </submittedName>
</protein>
<dbReference type="InterPro" id="IPR057700">
    <property type="entry name" value="DUF7940"/>
</dbReference>